<comment type="cofactor">
    <cofactor evidence="1 4">
        <name>pyridoxal 5'-phosphate</name>
        <dbReference type="ChEBI" id="CHEBI:597326"/>
    </cofactor>
</comment>
<keyword evidence="5" id="KW-0456">Lyase</keyword>
<dbReference type="EMBL" id="JDVG02000504">
    <property type="protein sequence ID" value="KFB71714.1"/>
    <property type="molecule type" value="Genomic_DNA"/>
</dbReference>
<organism evidence="5 6">
    <name type="scientific">Candidatus Accumulibacter phosphatis</name>
    <dbReference type="NCBI Taxonomy" id="327160"/>
    <lineage>
        <taxon>Bacteria</taxon>
        <taxon>Pseudomonadati</taxon>
        <taxon>Pseudomonadota</taxon>
        <taxon>Betaproteobacteria</taxon>
        <taxon>Candidatus Accumulibacter</taxon>
    </lineage>
</organism>
<dbReference type="PANTHER" id="PTHR11808:SF80">
    <property type="entry name" value="CYSTATHIONINE GAMMA-LYASE"/>
    <property type="match status" value="1"/>
</dbReference>
<gene>
    <name evidence="5" type="primary">mdeA</name>
    <name evidence="5" type="ORF">AW09_003141</name>
</gene>
<evidence type="ECO:0000256" key="3">
    <source>
        <dbReference type="PIRSR" id="PIRSR001434-2"/>
    </source>
</evidence>
<dbReference type="PANTHER" id="PTHR11808">
    <property type="entry name" value="TRANS-SULFURATION ENZYME FAMILY MEMBER"/>
    <property type="match status" value="1"/>
</dbReference>
<dbReference type="PIRSF" id="PIRSF001434">
    <property type="entry name" value="CGS"/>
    <property type="match status" value="1"/>
</dbReference>
<dbReference type="GO" id="GO:0030170">
    <property type="term" value="F:pyridoxal phosphate binding"/>
    <property type="evidence" value="ECO:0007669"/>
    <property type="project" value="InterPro"/>
</dbReference>
<keyword evidence="2 3" id="KW-0663">Pyridoxal phosphate</keyword>
<name>A0A080M3J2_9PROT</name>
<proteinExistence type="inferred from homology"/>
<dbReference type="Gene3D" id="3.40.640.10">
    <property type="entry name" value="Type I PLP-dependent aspartate aminotransferase-like (Major domain)"/>
    <property type="match status" value="1"/>
</dbReference>
<feature type="modified residue" description="N6-(pyridoxal phosphate)lysine" evidence="3">
    <location>
        <position position="204"/>
    </location>
</feature>
<dbReference type="GO" id="GO:0019346">
    <property type="term" value="P:transsulfuration"/>
    <property type="evidence" value="ECO:0007669"/>
    <property type="project" value="InterPro"/>
</dbReference>
<reference evidence="5 6" key="1">
    <citation type="submission" date="2014-02" db="EMBL/GenBank/DDBJ databases">
        <title>Expanding our view of genomic diversity in Candidatus Accumulibacter clades.</title>
        <authorList>
            <person name="Skennerton C.T."/>
            <person name="Barr J.J."/>
            <person name="Slater F.R."/>
            <person name="Bond P.L."/>
            <person name="Tyson G.W."/>
        </authorList>
    </citation>
    <scope>NUCLEOTIDE SEQUENCE [LARGE SCALE GENOMIC DNA]</scope>
    <source>
        <strain evidence="6">BA-91</strain>
    </source>
</reference>
<accession>A0A080M3J2</accession>
<sequence length="406" mass="43667">MAFNPASRVQDYLVFGEFGDVNPSITDSSTYTFLSPERMAELFEHEIEGCFLYSRHFNPTNKYLASALERMEDGESAQVMASGMGAISTTLMTLCGAGDEIVCGRSIYGGTYALLKNLLPRFGVNTRFVDLCNHDAVRAAMTPRTRVLYCESLSNPLLEVSDLPALAAIAHAGGARLVVDNTFTPMILSPLRHGADIVVHSLTKFVNGTSDCVAGCVVSSHEFIARLNDINAGPSMLLGPVLDSTRAASILKNLHSLHVRLRQHGANALYLASRLEALGYPVHYPGLASHPHHALLARLMNHGYGWGGMMTLDAGNHAAANRLMTLLQRDKVGYLAVSLGYFKTLFTTPGHSTSSEIPLDERAAAGLSDGLIRFSIGLDEDIAQTMVRIEDCLAEANVMPAAGAGV</sequence>
<dbReference type="Pfam" id="PF01053">
    <property type="entry name" value="Cys_Met_Meta_PP"/>
    <property type="match status" value="1"/>
</dbReference>
<dbReference type="GO" id="GO:0005737">
    <property type="term" value="C:cytoplasm"/>
    <property type="evidence" value="ECO:0007669"/>
    <property type="project" value="TreeGrafter"/>
</dbReference>
<evidence type="ECO:0000313" key="6">
    <source>
        <dbReference type="Proteomes" id="UP000020077"/>
    </source>
</evidence>
<dbReference type="InterPro" id="IPR015422">
    <property type="entry name" value="PyrdxlP-dep_Trfase_small"/>
</dbReference>
<dbReference type="InterPro" id="IPR015421">
    <property type="entry name" value="PyrdxlP-dep_Trfase_major"/>
</dbReference>
<dbReference type="Gene3D" id="3.90.1150.10">
    <property type="entry name" value="Aspartate Aminotransferase, domain 1"/>
    <property type="match status" value="1"/>
</dbReference>
<dbReference type="GO" id="GO:0018826">
    <property type="term" value="F:methionine gamma-lyase activity"/>
    <property type="evidence" value="ECO:0007669"/>
    <property type="project" value="UniProtKB-EC"/>
</dbReference>
<evidence type="ECO:0000256" key="2">
    <source>
        <dbReference type="ARBA" id="ARBA00022898"/>
    </source>
</evidence>
<comment type="similarity">
    <text evidence="4">Belongs to the trans-sulfuration enzymes family.</text>
</comment>
<dbReference type="AlphaFoldDB" id="A0A080M3J2"/>
<evidence type="ECO:0000313" key="5">
    <source>
        <dbReference type="EMBL" id="KFB71714.1"/>
    </source>
</evidence>
<dbReference type="InterPro" id="IPR000277">
    <property type="entry name" value="Cys/Met-Metab_PyrdxlP-dep_enz"/>
</dbReference>
<protein>
    <submittedName>
        <fullName evidence="5">Methionine gamma-lyase</fullName>
        <ecNumber evidence="5">4.4.1.11</ecNumber>
    </submittedName>
</protein>
<dbReference type="SUPFAM" id="SSF53383">
    <property type="entry name" value="PLP-dependent transferases"/>
    <property type="match status" value="1"/>
</dbReference>
<dbReference type="InterPro" id="IPR015424">
    <property type="entry name" value="PyrdxlP-dep_Trfase"/>
</dbReference>
<dbReference type="EC" id="4.4.1.11" evidence="5"/>
<dbReference type="Proteomes" id="UP000020077">
    <property type="component" value="Unassembled WGS sequence"/>
</dbReference>
<evidence type="ECO:0000256" key="1">
    <source>
        <dbReference type="ARBA" id="ARBA00001933"/>
    </source>
</evidence>
<evidence type="ECO:0000256" key="4">
    <source>
        <dbReference type="RuleBase" id="RU362118"/>
    </source>
</evidence>
<dbReference type="FunFam" id="3.40.640.10:FF:000046">
    <property type="entry name" value="Cystathionine gamma-lyase"/>
    <property type="match status" value="1"/>
</dbReference>
<comment type="caution">
    <text evidence="5">The sequence shown here is derived from an EMBL/GenBank/DDBJ whole genome shotgun (WGS) entry which is preliminary data.</text>
</comment>